<dbReference type="InterPro" id="IPR024930">
    <property type="entry name" value="Skp_dom_sf"/>
</dbReference>
<feature type="compositionally biased region" description="Basic and acidic residues" evidence="1">
    <location>
        <begin position="136"/>
        <end position="145"/>
    </location>
</feature>
<reference evidence="3 4" key="1">
    <citation type="submission" date="2017-06" db="EMBL/GenBank/DDBJ databases">
        <authorList>
            <consortium name="Pathogen Informatics"/>
        </authorList>
    </citation>
    <scope>NUCLEOTIDE SEQUENCE [LARGE SCALE GENOMIC DNA]</scope>
    <source>
        <strain evidence="3 4">NCTC12018</strain>
    </source>
</reference>
<accession>A0A239YM89</accession>
<gene>
    <name evidence="3" type="ORF">SAMEA44547418_00552</name>
</gene>
<evidence type="ECO:0000313" key="3">
    <source>
        <dbReference type="EMBL" id="SNV60229.1"/>
    </source>
</evidence>
<feature type="chain" id="PRO_5038662565" description="Outer membrane protein" evidence="2">
    <location>
        <begin position="23"/>
        <end position="180"/>
    </location>
</feature>
<organism evidence="3 4">
    <name type="scientific">Veillonella rodentium</name>
    <dbReference type="NCBI Taxonomy" id="248315"/>
    <lineage>
        <taxon>Bacteria</taxon>
        <taxon>Bacillati</taxon>
        <taxon>Bacillota</taxon>
        <taxon>Negativicutes</taxon>
        <taxon>Veillonellales</taxon>
        <taxon>Veillonellaceae</taxon>
        <taxon>Veillonella</taxon>
    </lineage>
</organism>
<keyword evidence="2" id="KW-0732">Signal</keyword>
<dbReference type="InterPro" id="IPR005632">
    <property type="entry name" value="Chaperone_Skp"/>
</dbReference>
<protein>
    <recommendedName>
        <fullName evidence="5">Outer membrane protein</fullName>
    </recommendedName>
</protein>
<dbReference type="Proteomes" id="UP000214973">
    <property type="component" value="Chromosome 1"/>
</dbReference>
<dbReference type="SUPFAM" id="SSF111384">
    <property type="entry name" value="OmpH-like"/>
    <property type="match status" value="1"/>
</dbReference>
<keyword evidence="4" id="KW-1185">Reference proteome</keyword>
<dbReference type="KEGG" id="vrm:44547418_00552"/>
<dbReference type="Gene3D" id="3.30.910.20">
    <property type="entry name" value="Skp domain"/>
    <property type="match status" value="1"/>
</dbReference>
<feature type="region of interest" description="Disordered" evidence="1">
    <location>
        <begin position="136"/>
        <end position="180"/>
    </location>
</feature>
<evidence type="ECO:0008006" key="5">
    <source>
        <dbReference type="Google" id="ProtNLM"/>
    </source>
</evidence>
<feature type="compositionally biased region" description="Low complexity" evidence="1">
    <location>
        <begin position="146"/>
        <end position="170"/>
    </location>
</feature>
<dbReference type="EMBL" id="LT906470">
    <property type="protein sequence ID" value="SNV60229.1"/>
    <property type="molecule type" value="Genomic_DNA"/>
</dbReference>
<name>A0A239YM89_9FIRM</name>
<sequence>MNKRMKSLVLGVSLVVSMAVIGGCGSNNIGYVDSVKVANSTEKGITITKEINAKKAELNAKIAAADEASKPQVYKQAEQELATFSTAKAQEFRQYQDQQISELVKDKKLDVIIEKGAVIGGGTDVTDDLINKMGKATDDQIKEAEAAAQADEQQSNQQDNQQDNQQGAAQPAEGSAEASE</sequence>
<dbReference type="PROSITE" id="PS51257">
    <property type="entry name" value="PROKAR_LIPOPROTEIN"/>
    <property type="match status" value="1"/>
</dbReference>
<evidence type="ECO:0000256" key="2">
    <source>
        <dbReference type="SAM" id="SignalP"/>
    </source>
</evidence>
<dbReference type="AlphaFoldDB" id="A0A239YM89"/>
<dbReference type="GO" id="GO:0051082">
    <property type="term" value="F:unfolded protein binding"/>
    <property type="evidence" value="ECO:0007669"/>
    <property type="project" value="InterPro"/>
</dbReference>
<proteinExistence type="predicted"/>
<evidence type="ECO:0000256" key="1">
    <source>
        <dbReference type="SAM" id="MobiDB-lite"/>
    </source>
</evidence>
<dbReference type="RefSeq" id="WP_095065530.1">
    <property type="nucleotide sequence ID" value="NZ_LT906470.1"/>
</dbReference>
<feature type="signal peptide" evidence="2">
    <location>
        <begin position="1"/>
        <end position="22"/>
    </location>
</feature>
<dbReference type="SMART" id="SM00935">
    <property type="entry name" value="OmpH"/>
    <property type="match status" value="1"/>
</dbReference>
<evidence type="ECO:0000313" key="4">
    <source>
        <dbReference type="Proteomes" id="UP000214973"/>
    </source>
</evidence>